<dbReference type="Proteomes" id="UP000000844">
    <property type="component" value="Chromosome"/>
</dbReference>
<protein>
    <submittedName>
        <fullName evidence="1">Uncharacterized protein</fullName>
    </submittedName>
</protein>
<accession>D3Q6S6</accession>
<dbReference type="EMBL" id="CP001778">
    <property type="protein sequence ID" value="ADD40325.1"/>
    <property type="molecule type" value="Genomic_DNA"/>
</dbReference>
<dbReference type="KEGG" id="sna:Snas_0611"/>
<dbReference type="AlphaFoldDB" id="D3Q6S6"/>
<proteinExistence type="predicted"/>
<dbReference type="STRING" id="446470.Snas_0611"/>
<sequence>MSFRRFNPRRDALPALHDGWLRSGERPIWADGFNSIRYAVEGRKRGTVPKRHPVLRVARWALYPYTLSKGWAAGPMYKSVPAGPSSAPEEPVAFGSHPDCEASQLAGTDVNEYRAFWVLTDHRFAGVTVESVPTDPASRTSSILGRGAQIVRELGQIFTGTINNLPPEPVRLRTLWELRPGQYSREGPVKRGLYDYHRVTFADGSGIDFPSRPER</sequence>
<dbReference type="OrthoDB" id="3668204at2"/>
<keyword evidence="2" id="KW-1185">Reference proteome</keyword>
<evidence type="ECO:0000313" key="2">
    <source>
        <dbReference type="Proteomes" id="UP000000844"/>
    </source>
</evidence>
<name>D3Q6S6_STANL</name>
<reference evidence="1 2" key="1">
    <citation type="journal article" date="2009" name="Stand. Genomic Sci.">
        <title>Complete genome sequence of Stackebrandtia nassauensis type strain (LLR-40K-21).</title>
        <authorList>
            <person name="Munk C."/>
            <person name="Lapidus A."/>
            <person name="Copeland A."/>
            <person name="Jando M."/>
            <person name="Mayilraj S."/>
            <person name="Glavina Del Rio T."/>
            <person name="Nolan M."/>
            <person name="Chen F."/>
            <person name="Lucas S."/>
            <person name="Tice H."/>
            <person name="Cheng J.F."/>
            <person name="Han C."/>
            <person name="Detter J.C."/>
            <person name="Bruce D."/>
            <person name="Goodwin L."/>
            <person name="Chain P."/>
            <person name="Pitluck S."/>
            <person name="Goker M."/>
            <person name="Ovchinikova G."/>
            <person name="Pati A."/>
            <person name="Ivanova N."/>
            <person name="Mavromatis K."/>
            <person name="Chen A."/>
            <person name="Palaniappan K."/>
            <person name="Land M."/>
            <person name="Hauser L."/>
            <person name="Chang Y.J."/>
            <person name="Jeffries C.D."/>
            <person name="Bristow J."/>
            <person name="Eisen J.A."/>
            <person name="Markowitz V."/>
            <person name="Hugenholtz P."/>
            <person name="Kyrpides N.C."/>
            <person name="Klenk H.P."/>
        </authorList>
    </citation>
    <scope>NUCLEOTIDE SEQUENCE [LARGE SCALE GENOMIC DNA]</scope>
    <source>
        <strain evidence="2">DSM 44728 / CIP 108903 / NRRL B-16338 / NBRC 102104 / LLR-40K-21</strain>
    </source>
</reference>
<dbReference type="eggNOG" id="ENOG5030VFP">
    <property type="taxonomic scope" value="Bacteria"/>
</dbReference>
<dbReference type="RefSeq" id="WP_013015896.1">
    <property type="nucleotide sequence ID" value="NC_013947.1"/>
</dbReference>
<evidence type="ECO:0000313" key="1">
    <source>
        <dbReference type="EMBL" id="ADD40325.1"/>
    </source>
</evidence>
<organism evidence="1 2">
    <name type="scientific">Stackebrandtia nassauensis (strain DSM 44728 / CIP 108903 / NRRL B-16338 / NBRC 102104 / LLR-40K-21)</name>
    <dbReference type="NCBI Taxonomy" id="446470"/>
    <lineage>
        <taxon>Bacteria</taxon>
        <taxon>Bacillati</taxon>
        <taxon>Actinomycetota</taxon>
        <taxon>Actinomycetes</taxon>
        <taxon>Glycomycetales</taxon>
        <taxon>Glycomycetaceae</taxon>
        <taxon>Stackebrandtia</taxon>
    </lineage>
</organism>
<gene>
    <name evidence="1" type="ordered locus">Snas_0611</name>
</gene>
<dbReference type="HOGENOM" id="CLU_1342585_0_0_11"/>